<keyword evidence="1" id="KW-0472">Membrane</keyword>
<evidence type="ECO:0000313" key="4">
    <source>
        <dbReference type="EMBL" id="QPC44611.1"/>
    </source>
</evidence>
<dbReference type="Gene3D" id="1.10.101.10">
    <property type="entry name" value="PGBD-like superfamily/PGBD"/>
    <property type="match status" value="1"/>
</dbReference>
<evidence type="ECO:0000259" key="3">
    <source>
        <dbReference type="Pfam" id="PF11860"/>
    </source>
</evidence>
<keyword evidence="1" id="KW-1133">Transmembrane helix</keyword>
<evidence type="ECO:0000256" key="1">
    <source>
        <dbReference type="SAM" id="Phobius"/>
    </source>
</evidence>
<proteinExistence type="predicted"/>
<dbReference type="RefSeq" id="WP_213161984.1">
    <property type="nucleotide sequence ID" value="NZ_CP058214.1"/>
</dbReference>
<dbReference type="InterPro" id="IPR036365">
    <property type="entry name" value="PGBD-like_sf"/>
</dbReference>
<feature type="domain" description="Peptidoglycan binding-like" evidence="2">
    <location>
        <begin position="214"/>
        <end position="265"/>
    </location>
</feature>
<dbReference type="AlphaFoldDB" id="A0A7S8HDE8"/>
<evidence type="ECO:0000313" key="5">
    <source>
        <dbReference type="Proteomes" id="UP000593594"/>
    </source>
</evidence>
<evidence type="ECO:0000259" key="2">
    <source>
        <dbReference type="Pfam" id="PF01471"/>
    </source>
</evidence>
<dbReference type="Pfam" id="PF01471">
    <property type="entry name" value="PG_binding_1"/>
    <property type="match status" value="1"/>
</dbReference>
<sequence>MGLSTPSFDAAAREAVEAIAMERGFEPAALLAVAWVESAGVPFWRVDGEELPPIRFEGHYFHRILKGKADRKPHLLERAVAAGLAHPDAGAVKNPSSYRARYELLARAMEIDTDAALRSISMGLGQVMGDHCLKLGFKSVEAMWQMARSGLDGQLWLMVRYIETFGLSGALRRQDWRAFARGYNGPNYAAGGYHTKLATAYRSFARQTDEHDLSRDLQKSLAAAGYPVAVDGIVGRETKAAIRRFQEDHGLVADGIAGPMTRDALDRALEAKAAERRKKQAAGVAGGAVAVGMSTGEVVSAVRQGSDVAQMARSLTEAVGISGLVAGIAVSLAVGIVVWRIVATRRHAEDPA</sequence>
<dbReference type="InterPro" id="IPR024408">
    <property type="entry name" value="Muramidase"/>
</dbReference>
<dbReference type="KEGG" id="kmn:HW532_19035"/>
<organism evidence="4 5">
    <name type="scientific">Kaustia mangrovi</name>
    <dbReference type="NCBI Taxonomy" id="2593653"/>
    <lineage>
        <taxon>Bacteria</taxon>
        <taxon>Pseudomonadati</taxon>
        <taxon>Pseudomonadota</taxon>
        <taxon>Alphaproteobacteria</taxon>
        <taxon>Hyphomicrobiales</taxon>
        <taxon>Parvibaculaceae</taxon>
        <taxon>Kaustia</taxon>
    </lineage>
</organism>
<protein>
    <submittedName>
        <fullName evidence="4">DUF3380 domain-containing protein</fullName>
    </submittedName>
</protein>
<feature type="transmembrane region" description="Helical" evidence="1">
    <location>
        <begin position="318"/>
        <end position="339"/>
    </location>
</feature>
<accession>A0A7S8HDE8</accession>
<dbReference type="SUPFAM" id="SSF47090">
    <property type="entry name" value="PGBD-like"/>
    <property type="match status" value="1"/>
</dbReference>
<dbReference type="Pfam" id="PF11860">
    <property type="entry name" value="Muramidase"/>
    <property type="match status" value="1"/>
</dbReference>
<dbReference type="Proteomes" id="UP000593594">
    <property type="component" value="Chromosome"/>
</dbReference>
<dbReference type="InterPro" id="IPR036366">
    <property type="entry name" value="PGBDSf"/>
</dbReference>
<keyword evidence="1" id="KW-0812">Transmembrane</keyword>
<dbReference type="EMBL" id="CP058214">
    <property type="protein sequence ID" value="QPC44611.1"/>
    <property type="molecule type" value="Genomic_DNA"/>
</dbReference>
<name>A0A7S8HDE8_9HYPH</name>
<keyword evidence="5" id="KW-1185">Reference proteome</keyword>
<reference evidence="4 5" key="1">
    <citation type="submission" date="2020-06" db="EMBL/GenBank/DDBJ databases">
        <title>Genome sequence of 2 isolates from Red Sea Mangroves.</title>
        <authorList>
            <person name="Sefrji F."/>
            <person name="Michoud G."/>
            <person name="Merlino G."/>
            <person name="Daffonchio D."/>
        </authorList>
    </citation>
    <scope>NUCLEOTIDE SEQUENCE [LARGE SCALE GENOMIC DNA]</scope>
    <source>
        <strain evidence="4 5">R1DC25</strain>
    </source>
</reference>
<gene>
    <name evidence="4" type="ORF">HW532_19035</name>
</gene>
<feature type="domain" description="N-acetylmuramidase" evidence="3">
    <location>
        <begin position="26"/>
        <end position="204"/>
    </location>
</feature>
<dbReference type="InterPro" id="IPR002477">
    <property type="entry name" value="Peptidoglycan-bd-like"/>
</dbReference>